<accession>A0ABS3LS55</accession>
<evidence type="ECO:0000256" key="1">
    <source>
        <dbReference type="SAM" id="Coils"/>
    </source>
</evidence>
<evidence type="ECO:0000313" key="3">
    <source>
        <dbReference type="EMBL" id="MBO1358747.1"/>
    </source>
</evidence>
<name>A0ABS3LS55_9PROT</name>
<dbReference type="InterPro" id="IPR038734">
    <property type="entry name" value="YhaN_AAA"/>
</dbReference>
<dbReference type="PANTHER" id="PTHR41259">
    <property type="entry name" value="DOUBLE-STRAND BREAK REPAIR RAD50 ATPASE, PUTATIVE-RELATED"/>
    <property type="match status" value="1"/>
</dbReference>
<feature type="coiled-coil region" evidence="1">
    <location>
        <begin position="208"/>
        <end position="235"/>
    </location>
</feature>
<organism evidence="3 4">
    <name type="scientific">Acetobacter sacchari</name>
    <dbReference type="NCBI Taxonomy" id="2661687"/>
    <lineage>
        <taxon>Bacteria</taxon>
        <taxon>Pseudomonadati</taxon>
        <taxon>Pseudomonadota</taxon>
        <taxon>Alphaproteobacteria</taxon>
        <taxon>Acetobacterales</taxon>
        <taxon>Acetobacteraceae</taxon>
        <taxon>Acetobacter</taxon>
    </lineage>
</organism>
<feature type="coiled-coil region" evidence="1">
    <location>
        <begin position="544"/>
        <end position="756"/>
    </location>
</feature>
<dbReference type="PANTHER" id="PTHR41259:SF1">
    <property type="entry name" value="DOUBLE-STRAND BREAK REPAIR RAD50 ATPASE, PUTATIVE-RELATED"/>
    <property type="match status" value="1"/>
</dbReference>
<evidence type="ECO:0000259" key="2">
    <source>
        <dbReference type="Pfam" id="PF13514"/>
    </source>
</evidence>
<feature type="domain" description="YhaN AAA" evidence="2">
    <location>
        <begin position="4"/>
        <end position="66"/>
    </location>
</feature>
<dbReference type="InterPro" id="IPR027417">
    <property type="entry name" value="P-loop_NTPase"/>
</dbReference>
<comment type="caution">
    <text evidence="3">The sequence shown here is derived from an EMBL/GenBank/DDBJ whole genome shotgun (WGS) entry which is preliminary data.</text>
</comment>
<dbReference type="Proteomes" id="UP000664771">
    <property type="component" value="Unassembled WGS sequence"/>
</dbReference>
<gene>
    <name evidence="3" type="ORF">J2D73_02905</name>
</gene>
<dbReference type="EMBL" id="JAFVMF010000002">
    <property type="protein sequence ID" value="MBO1358747.1"/>
    <property type="molecule type" value="Genomic_DNA"/>
</dbReference>
<reference evidence="3 4" key="1">
    <citation type="submission" date="2021-03" db="EMBL/GenBank/DDBJ databases">
        <title>The complete genome sequence of Acetobacter sacchari TBRC 11175.</title>
        <authorList>
            <person name="Charoenyingcharoen P."/>
            <person name="Yukphan P."/>
        </authorList>
    </citation>
    <scope>NUCLEOTIDE SEQUENCE [LARGE SCALE GENOMIC DNA]</scope>
    <source>
        <strain evidence="3 4">TBRC 11175</strain>
    </source>
</reference>
<keyword evidence="4" id="KW-1185">Reference proteome</keyword>
<dbReference type="Gene3D" id="3.40.50.300">
    <property type="entry name" value="P-loop containing nucleotide triphosphate hydrolases"/>
    <property type="match status" value="2"/>
</dbReference>
<evidence type="ECO:0000313" key="4">
    <source>
        <dbReference type="Proteomes" id="UP000664771"/>
    </source>
</evidence>
<proteinExistence type="predicted"/>
<keyword evidence="1" id="KW-0175">Coiled coil</keyword>
<protein>
    <submittedName>
        <fullName evidence="3">AAA family ATPase</fullName>
    </submittedName>
</protein>
<dbReference type="SUPFAM" id="SSF52540">
    <property type="entry name" value="P-loop containing nucleoside triphosphate hydrolases"/>
    <property type="match status" value="1"/>
</dbReference>
<sequence length="907" mass="98602">MSGMILTALEVEQFRRFSTRHRLDGLGPGLNVLAAPNESGKSTMLKALEALFTVRHGSKAQTVKDFAPYDGGSPLVSAEFLLDGAALRMEKRFLGRSHARLLEGGRTLEGDDAENRLQALIEPDVSKRGEAGVMLGALWVAQGESFSQPTLSDANKLTLRDYLGADLGDAVGGADAARVLKRIAIDLGELLDGRGKPKGRFLTTIEGEAAAEARLVELNAKRATLAEDIATLEQTRRELAVASDAGRREVERAELAAAQAAKEELGRFDRRRAETALAAGEAERLTLGLREERKRRADRRVRLMSLTSDSERAREAAEAATLRRGRADAELARKRTAMTEAEKVVALTTARVKDAERGVERLRVLGERAMTLRQVARLEEALHRQETARGALEAIRVDDAAQRRAETAERARAAAAAALMAQATGLEIALEAGALDRVTLNGALLASGRHDLLEPAELRIEGVGVFRITPAAREMTAGMEALHRAEAELSAALAAVDCSDMHQLHAEAERRRQAQATLASARATLDAVLSDGGGKGKANAEGTLSALRQRIAVCDAELERLHARSANAATDASNVGREPDASEIQAARLALDDAQQAHLRAEQAVAAARNDMLEPDGAQRLAESVLAETQTELRLILEQCERLRVEEEAARAQEPDEALAARLDVAERALDQAERAAARVEQERPESNEAQLDARIHRLNVRIEGGRERLSQLQQECAAGEARVQAAEGLGLDEEIAATEREVSRCRGAKEACEREVAILTLLRRTLQEVEQETVERYLAPLTGAIQPSLDMLFPRSRVQVNTKFELTGVSRWREDEPLEFLSDGTREQIAVLVRLGLAELLRARGRPAMLVLDDALVFSDAGRLSTMFDILAEASERMQIIVMTCRAEAFAMLPGRRLRLQAVSGG</sequence>
<dbReference type="Pfam" id="PF13514">
    <property type="entry name" value="AAA_27"/>
    <property type="match status" value="1"/>
</dbReference>